<dbReference type="GO" id="GO:0035999">
    <property type="term" value="P:tetrahydrofolate interconversion"/>
    <property type="evidence" value="ECO:0007669"/>
    <property type="project" value="TreeGrafter"/>
</dbReference>
<evidence type="ECO:0000313" key="6">
    <source>
        <dbReference type="EMBL" id="SCM55756.1"/>
    </source>
</evidence>
<keyword evidence="5" id="KW-0460">Magnesium</keyword>
<evidence type="ECO:0000256" key="2">
    <source>
        <dbReference type="ARBA" id="ARBA00022741"/>
    </source>
</evidence>
<evidence type="ECO:0000256" key="3">
    <source>
        <dbReference type="ARBA" id="ARBA00022840"/>
    </source>
</evidence>
<dbReference type="AlphaFoldDB" id="A0A1G4G4K6"/>
<dbReference type="InterPro" id="IPR002698">
    <property type="entry name" value="FTHF_cligase"/>
</dbReference>
<comment type="catalytic activity">
    <reaction evidence="5">
        <text>(6S)-5-formyl-5,6,7,8-tetrahydrofolate + ATP = (6R)-5,10-methenyltetrahydrofolate + ADP + phosphate</text>
        <dbReference type="Rhea" id="RHEA:10488"/>
        <dbReference type="ChEBI" id="CHEBI:30616"/>
        <dbReference type="ChEBI" id="CHEBI:43474"/>
        <dbReference type="ChEBI" id="CHEBI:57455"/>
        <dbReference type="ChEBI" id="CHEBI:57457"/>
        <dbReference type="ChEBI" id="CHEBI:456216"/>
        <dbReference type="EC" id="6.3.3.2"/>
    </reaction>
</comment>
<dbReference type="KEGG" id="pmuc:ING2E5A_0549"/>
<dbReference type="Pfam" id="PF01812">
    <property type="entry name" value="5-FTHF_cyc-lig"/>
    <property type="match status" value="1"/>
</dbReference>
<proteinExistence type="inferred from homology"/>
<evidence type="ECO:0000256" key="4">
    <source>
        <dbReference type="PIRSR" id="PIRSR006806-1"/>
    </source>
</evidence>
<dbReference type="GO" id="GO:0005524">
    <property type="term" value="F:ATP binding"/>
    <property type="evidence" value="ECO:0007669"/>
    <property type="project" value="UniProtKB-KW"/>
</dbReference>
<keyword evidence="2 4" id="KW-0547">Nucleotide-binding</keyword>
<dbReference type="EC" id="6.3.3.2" evidence="5"/>
<dbReference type="SUPFAM" id="SSF100950">
    <property type="entry name" value="NagB/RpiA/CoA transferase-like"/>
    <property type="match status" value="1"/>
</dbReference>
<dbReference type="Gene3D" id="3.40.50.10420">
    <property type="entry name" value="NagB/RpiA/CoA transferase-like"/>
    <property type="match status" value="1"/>
</dbReference>
<gene>
    <name evidence="6" type="primary">yqgN</name>
    <name evidence="6" type="ORF">ING2E5A_0549</name>
</gene>
<sequence>MRRAKGGEIVEQKRKLRAKVVEIKRSHSEGELQEFSEEVITTLELTVLFQQAKVILAYYSMADEVATHQLIKKHCLEKQFLLPTVNNGELVLKRYDSEESMSTSAYGIREPVGDAIPESEYGKIDLVIVPGVAFDRKLNRMGRGKGYYDRLLPKIAAPRLAVCFDFQLFDNIPADQGDIKMNMIVCQNEIIVE</sequence>
<accession>A0A1G4G4K6</accession>
<dbReference type="InterPro" id="IPR037171">
    <property type="entry name" value="NagB/RpiA_transferase-like"/>
</dbReference>
<feature type="binding site" evidence="4">
    <location>
        <begin position="13"/>
        <end position="17"/>
    </location>
    <ligand>
        <name>ATP</name>
        <dbReference type="ChEBI" id="CHEBI:30616"/>
    </ligand>
</feature>
<dbReference type="GO" id="GO:0046872">
    <property type="term" value="F:metal ion binding"/>
    <property type="evidence" value="ECO:0007669"/>
    <property type="project" value="UniProtKB-KW"/>
</dbReference>
<dbReference type="NCBIfam" id="TIGR02727">
    <property type="entry name" value="MTHFS_bact"/>
    <property type="match status" value="1"/>
</dbReference>
<dbReference type="Proteomes" id="UP000178485">
    <property type="component" value="Chromosome i"/>
</dbReference>
<feature type="binding site" evidence="4">
    <location>
        <begin position="140"/>
        <end position="148"/>
    </location>
    <ligand>
        <name>ATP</name>
        <dbReference type="ChEBI" id="CHEBI:30616"/>
    </ligand>
</feature>
<evidence type="ECO:0000313" key="7">
    <source>
        <dbReference type="Proteomes" id="UP000178485"/>
    </source>
</evidence>
<name>A0A1G4G4K6_9BACT</name>
<dbReference type="InterPro" id="IPR024185">
    <property type="entry name" value="FTHF_cligase-like_sf"/>
</dbReference>
<feature type="binding site" evidence="4">
    <location>
        <position position="64"/>
    </location>
    <ligand>
        <name>substrate</name>
    </ligand>
</feature>
<dbReference type="RefSeq" id="WP_071136075.1">
    <property type="nucleotide sequence ID" value="NZ_DUQN01000014.1"/>
</dbReference>
<dbReference type="STRING" id="1642646.ING2E5A_0549"/>
<comment type="similarity">
    <text evidence="1 5">Belongs to the 5-formyltetrahydrofolate cyclo-ligase family.</text>
</comment>
<dbReference type="GO" id="GO:0030272">
    <property type="term" value="F:5-formyltetrahydrofolate cyclo-ligase activity"/>
    <property type="evidence" value="ECO:0007669"/>
    <property type="project" value="UniProtKB-EC"/>
</dbReference>
<dbReference type="GO" id="GO:0009396">
    <property type="term" value="P:folic acid-containing compound biosynthetic process"/>
    <property type="evidence" value="ECO:0007669"/>
    <property type="project" value="TreeGrafter"/>
</dbReference>
<comment type="cofactor">
    <cofactor evidence="5">
        <name>Mg(2+)</name>
        <dbReference type="ChEBI" id="CHEBI:18420"/>
    </cofactor>
</comment>
<protein>
    <recommendedName>
        <fullName evidence="5">5-formyltetrahydrofolate cyclo-ligase</fullName>
        <ecNumber evidence="5">6.3.3.2</ecNumber>
    </recommendedName>
</protein>
<evidence type="ECO:0000256" key="5">
    <source>
        <dbReference type="RuleBase" id="RU361279"/>
    </source>
</evidence>
<keyword evidence="7" id="KW-1185">Reference proteome</keyword>
<dbReference type="PANTHER" id="PTHR23407">
    <property type="entry name" value="ATPASE INHIBITOR/5-FORMYLTETRAHYDROFOLATE CYCLO-LIGASE"/>
    <property type="match status" value="1"/>
</dbReference>
<keyword evidence="5" id="KW-0479">Metal-binding</keyword>
<organism evidence="6 7">
    <name type="scientific">Petrimonas mucosa</name>
    <dbReference type="NCBI Taxonomy" id="1642646"/>
    <lineage>
        <taxon>Bacteria</taxon>
        <taxon>Pseudomonadati</taxon>
        <taxon>Bacteroidota</taxon>
        <taxon>Bacteroidia</taxon>
        <taxon>Bacteroidales</taxon>
        <taxon>Dysgonomonadaceae</taxon>
        <taxon>Petrimonas</taxon>
    </lineage>
</organism>
<keyword evidence="3 4" id="KW-0067">ATP-binding</keyword>
<dbReference type="PIRSF" id="PIRSF006806">
    <property type="entry name" value="FTHF_cligase"/>
    <property type="match status" value="1"/>
</dbReference>
<reference evidence="6 7" key="1">
    <citation type="submission" date="2016-08" db="EMBL/GenBank/DDBJ databases">
        <authorList>
            <person name="Seilhamer J.J."/>
        </authorList>
    </citation>
    <scope>NUCLEOTIDE SEQUENCE [LARGE SCALE GENOMIC DNA]</scope>
    <source>
        <strain evidence="6">ING2-E5A</strain>
    </source>
</reference>
<dbReference type="PANTHER" id="PTHR23407:SF1">
    <property type="entry name" value="5-FORMYLTETRAHYDROFOLATE CYCLO-LIGASE"/>
    <property type="match status" value="1"/>
</dbReference>
<evidence type="ECO:0000256" key="1">
    <source>
        <dbReference type="ARBA" id="ARBA00010638"/>
    </source>
</evidence>
<dbReference type="EMBL" id="LT608328">
    <property type="protein sequence ID" value="SCM55756.1"/>
    <property type="molecule type" value="Genomic_DNA"/>
</dbReference>